<reference evidence="1" key="1">
    <citation type="submission" date="2021-01" db="EMBL/GenBank/DDBJ databases">
        <title>Whole genome shotgun sequence of Actinocatenispora rupis NBRC 107355.</title>
        <authorList>
            <person name="Komaki H."/>
            <person name="Tamura T."/>
        </authorList>
    </citation>
    <scope>NUCLEOTIDE SEQUENCE</scope>
    <source>
        <strain evidence="1">NBRC 107355</strain>
    </source>
</reference>
<dbReference type="AlphaFoldDB" id="A0A8J3J1V8"/>
<evidence type="ECO:0000313" key="1">
    <source>
        <dbReference type="EMBL" id="GID13005.1"/>
    </source>
</evidence>
<keyword evidence="2" id="KW-1185">Reference proteome</keyword>
<comment type="caution">
    <text evidence="1">The sequence shown here is derived from an EMBL/GenBank/DDBJ whole genome shotgun (WGS) entry which is preliminary data.</text>
</comment>
<dbReference type="RefSeq" id="WP_203659563.1">
    <property type="nucleotide sequence ID" value="NZ_BAAAZM010000008.1"/>
</dbReference>
<dbReference type="Proteomes" id="UP000612808">
    <property type="component" value="Unassembled WGS sequence"/>
</dbReference>
<organism evidence="1 2">
    <name type="scientific">Actinocatenispora rupis</name>
    <dbReference type="NCBI Taxonomy" id="519421"/>
    <lineage>
        <taxon>Bacteria</taxon>
        <taxon>Bacillati</taxon>
        <taxon>Actinomycetota</taxon>
        <taxon>Actinomycetes</taxon>
        <taxon>Micromonosporales</taxon>
        <taxon>Micromonosporaceae</taxon>
        <taxon>Actinocatenispora</taxon>
    </lineage>
</organism>
<dbReference type="Pfam" id="PF00106">
    <property type="entry name" value="adh_short"/>
    <property type="match status" value="1"/>
</dbReference>
<dbReference type="Gene3D" id="3.40.50.720">
    <property type="entry name" value="NAD(P)-binding Rossmann-like Domain"/>
    <property type="match status" value="1"/>
</dbReference>
<dbReference type="SUPFAM" id="SSF51735">
    <property type="entry name" value="NAD(P)-binding Rossmann-fold domains"/>
    <property type="match status" value="1"/>
</dbReference>
<proteinExistence type="predicted"/>
<sequence>MDRTMAIVGTGPGLGLATAYRFGREGFRVALVARNGDRLDRFVTELAGAGITATAYPADLTRPGAVDAVAGAIDRTHGPLDVLYLNGQPVADRIATPLDVADDNLRAQLDALVYNPVALVRRFLPAMLDRGDGAVLVSLGASATTPLPVLANVGIAMAGPRNYVHTLHDTVADRGVYAGVLTVGALVRGSDPERTISTNRAASAEPLPPGLDGTLDPADLADTLWHMYDERTRTEERAGALA</sequence>
<dbReference type="PANTHER" id="PTHR43431">
    <property type="entry name" value="OXIDOREDUCTASE, SHORT CHAIN DEHYDROGENASE/REDUCTASE FAMILY (AFU_ORTHOLOGUE AFUA_5G14000)"/>
    <property type="match status" value="1"/>
</dbReference>
<gene>
    <name evidence="1" type="ORF">Aru02nite_38940</name>
</gene>
<protein>
    <submittedName>
        <fullName evidence="1">Short-chain dehydrogenase</fullName>
    </submittedName>
</protein>
<evidence type="ECO:0000313" key="2">
    <source>
        <dbReference type="Proteomes" id="UP000612808"/>
    </source>
</evidence>
<name>A0A8J3J1V8_9ACTN</name>
<dbReference type="InterPro" id="IPR002347">
    <property type="entry name" value="SDR_fam"/>
</dbReference>
<dbReference type="InterPro" id="IPR036291">
    <property type="entry name" value="NAD(P)-bd_dom_sf"/>
</dbReference>
<accession>A0A8J3J1V8</accession>
<dbReference type="PANTHER" id="PTHR43431:SF7">
    <property type="entry name" value="OXIDOREDUCTASE, SHORT CHAIN DEHYDROGENASE_REDUCTASE FAMILY (AFU_ORTHOLOGUE AFUA_5G14000)"/>
    <property type="match status" value="1"/>
</dbReference>
<dbReference type="EMBL" id="BOMB01000021">
    <property type="protein sequence ID" value="GID13005.1"/>
    <property type="molecule type" value="Genomic_DNA"/>
</dbReference>